<accession>A0A382KIG2</accession>
<feature type="non-terminal residue" evidence="1">
    <location>
        <position position="1"/>
    </location>
</feature>
<protein>
    <submittedName>
        <fullName evidence="1">Uncharacterized protein</fullName>
    </submittedName>
</protein>
<dbReference type="EMBL" id="UINC01080893">
    <property type="protein sequence ID" value="SVC24260.1"/>
    <property type="molecule type" value="Genomic_DNA"/>
</dbReference>
<gene>
    <name evidence="1" type="ORF">METZ01_LOCUS277114</name>
</gene>
<evidence type="ECO:0000313" key="1">
    <source>
        <dbReference type="EMBL" id="SVC24260.1"/>
    </source>
</evidence>
<organism evidence="1">
    <name type="scientific">marine metagenome</name>
    <dbReference type="NCBI Taxonomy" id="408172"/>
    <lineage>
        <taxon>unclassified sequences</taxon>
        <taxon>metagenomes</taxon>
        <taxon>ecological metagenomes</taxon>
    </lineage>
</organism>
<sequence length="93" mass="10612">LRPIPHLHPHVCRPLLLYKGLRRHLRYVPAKTCREQRDSSQENGPAQIRDVVPPEASRMAVIPNYRVSGILPKYLHICCITIALMLQNGPLLT</sequence>
<proteinExistence type="predicted"/>
<name>A0A382KIG2_9ZZZZ</name>
<dbReference type="AlphaFoldDB" id="A0A382KIG2"/>
<reference evidence="1" key="1">
    <citation type="submission" date="2018-05" db="EMBL/GenBank/DDBJ databases">
        <authorList>
            <person name="Lanie J.A."/>
            <person name="Ng W.-L."/>
            <person name="Kazmierczak K.M."/>
            <person name="Andrzejewski T.M."/>
            <person name="Davidsen T.M."/>
            <person name="Wayne K.J."/>
            <person name="Tettelin H."/>
            <person name="Glass J.I."/>
            <person name="Rusch D."/>
            <person name="Podicherti R."/>
            <person name="Tsui H.-C.T."/>
            <person name="Winkler M.E."/>
        </authorList>
    </citation>
    <scope>NUCLEOTIDE SEQUENCE</scope>
</reference>